<keyword evidence="6 13" id="KW-0812">Transmembrane</keyword>
<feature type="transmembrane region" description="Helical" evidence="13">
    <location>
        <begin position="483"/>
        <end position="501"/>
    </location>
</feature>
<dbReference type="CDD" id="cd19961">
    <property type="entry name" value="EcYidC-like_peri"/>
    <property type="match status" value="1"/>
</dbReference>
<evidence type="ECO:0000256" key="11">
    <source>
        <dbReference type="ARBA" id="ARBA00033245"/>
    </source>
</evidence>
<dbReference type="PANTHER" id="PTHR12428">
    <property type="entry name" value="OXA1"/>
    <property type="match status" value="1"/>
</dbReference>
<dbReference type="HAMAP" id="MF_01810">
    <property type="entry name" value="YidC_type1"/>
    <property type="match status" value="1"/>
</dbReference>
<comment type="subunit">
    <text evidence="13">Interacts with the Sec translocase complex via SecD. Specifically interacts with transmembrane segments of nascent integral membrane proteins during membrane integration.</text>
</comment>
<dbReference type="RefSeq" id="WP_154425194.1">
    <property type="nucleotide sequence ID" value="NZ_VUNN01000008.1"/>
</dbReference>
<dbReference type="InterPro" id="IPR028055">
    <property type="entry name" value="YidC/Oxa/ALB_C"/>
</dbReference>
<dbReference type="InterPro" id="IPR019998">
    <property type="entry name" value="Membr_insert_YidC"/>
</dbReference>
<reference evidence="16 17" key="1">
    <citation type="submission" date="2019-08" db="EMBL/GenBank/DDBJ databases">
        <title>In-depth cultivation of the pig gut microbiome towards novel bacterial diversity and tailored functional studies.</title>
        <authorList>
            <person name="Wylensek D."/>
            <person name="Hitch T.C.A."/>
            <person name="Clavel T."/>
        </authorList>
    </citation>
    <scope>NUCLEOTIDE SEQUENCE [LARGE SCALE GENOMIC DNA]</scope>
    <source>
        <strain evidence="16 17">NM-380-WT-3C1</strain>
    </source>
</reference>
<keyword evidence="5 13" id="KW-1003">Cell membrane</keyword>
<comment type="function">
    <text evidence="13">Required for the insertion and/or proper folding and/or complex formation of integral membrane proteins into the membrane. Involved in integration of membrane proteins that insert both dependently and independently of the Sec translocase complex, as well as at least some lipoproteins. Aids folding of multispanning membrane proteins.</text>
</comment>
<evidence type="ECO:0000256" key="4">
    <source>
        <dbReference type="ARBA" id="ARBA00022448"/>
    </source>
</evidence>
<dbReference type="AlphaFoldDB" id="A0A7X2PCA2"/>
<dbReference type="InterPro" id="IPR047196">
    <property type="entry name" value="YidC_ALB_C"/>
</dbReference>
<evidence type="ECO:0000259" key="14">
    <source>
        <dbReference type="Pfam" id="PF02096"/>
    </source>
</evidence>
<keyword evidence="4 13" id="KW-0813">Transport</keyword>
<name>A0A7X2PCA2_9SPIO</name>
<dbReference type="InterPro" id="IPR028053">
    <property type="entry name" value="Membr_insert_YidC_N"/>
</dbReference>
<dbReference type="NCBIfam" id="TIGR03592">
    <property type="entry name" value="yidC_oxa1_cterm"/>
    <property type="match status" value="1"/>
</dbReference>
<dbReference type="InterPro" id="IPR038221">
    <property type="entry name" value="YidC_periplasmic_sf"/>
</dbReference>
<evidence type="ECO:0000313" key="16">
    <source>
        <dbReference type="EMBL" id="MSU06224.1"/>
    </source>
</evidence>
<dbReference type="PRINTS" id="PR01900">
    <property type="entry name" value="YIDCPROTEIN"/>
</dbReference>
<accession>A0A7X2PCA2</accession>
<feature type="transmembrane region" description="Helical" evidence="13">
    <location>
        <begin position="355"/>
        <end position="373"/>
    </location>
</feature>
<evidence type="ECO:0000256" key="2">
    <source>
        <dbReference type="ARBA" id="ARBA00010527"/>
    </source>
</evidence>
<evidence type="ECO:0000256" key="10">
    <source>
        <dbReference type="ARBA" id="ARBA00023186"/>
    </source>
</evidence>
<dbReference type="EMBL" id="VUNN01000008">
    <property type="protein sequence ID" value="MSU06224.1"/>
    <property type="molecule type" value="Genomic_DNA"/>
</dbReference>
<keyword evidence="10 13" id="KW-0143">Chaperone</keyword>
<feature type="domain" description="Membrane insertase YidC N-terminal" evidence="15">
    <location>
        <begin position="70"/>
        <end position="346"/>
    </location>
</feature>
<evidence type="ECO:0000256" key="5">
    <source>
        <dbReference type="ARBA" id="ARBA00022475"/>
    </source>
</evidence>
<dbReference type="GO" id="GO:0051205">
    <property type="term" value="P:protein insertion into membrane"/>
    <property type="evidence" value="ECO:0007669"/>
    <property type="project" value="TreeGrafter"/>
</dbReference>
<feature type="domain" description="Membrane insertase YidC/Oxa/ALB C-terminal" evidence="14">
    <location>
        <begin position="358"/>
        <end position="555"/>
    </location>
</feature>
<dbReference type="GO" id="GO:0005886">
    <property type="term" value="C:plasma membrane"/>
    <property type="evidence" value="ECO:0007669"/>
    <property type="project" value="UniProtKB-SubCell"/>
</dbReference>
<dbReference type="PRINTS" id="PR00701">
    <property type="entry name" value="60KDINNERMP"/>
</dbReference>
<evidence type="ECO:0000256" key="8">
    <source>
        <dbReference type="ARBA" id="ARBA00022989"/>
    </source>
</evidence>
<evidence type="ECO:0000259" key="15">
    <source>
        <dbReference type="Pfam" id="PF14849"/>
    </source>
</evidence>
<dbReference type="GO" id="GO:0015031">
    <property type="term" value="P:protein transport"/>
    <property type="evidence" value="ECO:0007669"/>
    <property type="project" value="UniProtKB-KW"/>
</dbReference>
<dbReference type="Pfam" id="PF14849">
    <property type="entry name" value="YidC_periplas"/>
    <property type="match status" value="1"/>
</dbReference>
<comment type="subcellular location">
    <subcellularLocation>
        <location evidence="1">Cell inner membrane</location>
        <topology evidence="1">Multi-pass membrane protein</topology>
    </subcellularLocation>
    <subcellularLocation>
        <location evidence="13">Cell membrane</location>
        <topology evidence="13">Multi-pass membrane protein</topology>
    </subcellularLocation>
</comment>
<evidence type="ECO:0000256" key="6">
    <source>
        <dbReference type="ARBA" id="ARBA00022692"/>
    </source>
</evidence>
<evidence type="ECO:0000256" key="3">
    <source>
        <dbReference type="ARBA" id="ARBA00015325"/>
    </source>
</evidence>
<dbReference type="Gene3D" id="2.70.98.90">
    <property type="match status" value="1"/>
</dbReference>
<keyword evidence="7 13" id="KW-0653">Protein transport</keyword>
<feature type="transmembrane region" description="Helical" evidence="13">
    <location>
        <begin position="424"/>
        <end position="444"/>
    </location>
</feature>
<evidence type="ECO:0000256" key="9">
    <source>
        <dbReference type="ARBA" id="ARBA00023136"/>
    </source>
</evidence>
<evidence type="ECO:0000256" key="12">
    <source>
        <dbReference type="ARBA" id="ARBA00033342"/>
    </source>
</evidence>
<evidence type="ECO:0000256" key="13">
    <source>
        <dbReference type="HAMAP-Rule" id="MF_01810"/>
    </source>
</evidence>
<dbReference type="PANTHER" id="PTHR12428:SF65">
    <property type="entry name" value="CYTOCHROME C OXIDASE ASSEMBLY PROTEIN COX18, MITOCHONDRIAL"/>
    <property type="match status" value="1"/>
</dbReference>
<comment type="caution">
    <text evidence="16">The sequence shown here is derived from an EMBL/GenBank/DDBJ whole genome shotgun (WGS) entry which is preliminary data.</text>
</comment>
<protein>
    <recommendedName>
        <fullName evidence="3 13">Membrane protein insertase YidC</fullName>
    </recommendedName>
    <alternativeName>
        <fullName evidence="12 13">Foldase YidC</fullName>
    </alternativeName>
    <alternativeName>
        <fullName evidence="11 13">Membrane integrase YidC</fullName>
    </alternativeName>
    <alternativeName>
        <fullName evidence="13">Membrane protein YidC</fullName>
    </alternativeName>
</protein>
<keyword evidence="9 13" id="KW-0472">Membrane</keyword>
<dbReference type="Proteomes" id="UP000460549">
    <property type="component" value="Unassembled WGS sequence"/>
</dbReference>
<dbReference type="GO" id="GO:0032977">
    <property type="term" value="F:membrane insertase activity"/>
    <property type="evidence" value="ECO:0007669"/>
    <property type="project" value="InterPro"/>
</dbReference>
<comment type="similarity">
    <text evidence="2 13">Belongs to the OXA1/ALB3/YidC family. Type 1 subfamily.</text>
</comment>
<evidence type="ECO:0000256" key="7">
    <source>
        <dbReference type="ARBA" id="ARBA00022927"/>
    </source>
</evidence>
<dbReference type="NCBIfam" id="TIGR03593">
    <property type="entry name" value="yidC_nterm"/>
    <property type="match status" value="1"/>
</dbReference>
<dbReference type="CDD" id="cd20070">
    <property type="entry name" value="5TM_YidC_Alb3"/>
    <property type="match status" value="1"/>
</dbReference>
<evidence type="ECO:0000256" key="1">
    <source>
        <dbReference type="ARBA" id="ARBA00004429"/>
    </source>
</evidence>
<dbReference type="InterPro" id="IPR001708">
    <property type="entry name" value="YidC/ALB3/OXA1/COX18"/>
</dbReference>
<gene>
    <name evidence="13 16" type="primary">yidC</name>
    <name evidence="16" type="ORF">FYJ80_05455</name>
</gene>
<keyword evidence="8 13" id="KW-1133">Transmembrane helix</keyword>
<sequence length="583" mass="65670">MDRNTIIAIILSVIVITVGMTVQTVFFPMENTITQTETTTEEVVPVENISSIITEPVISKNQVTDTSPFTVETDALSVTFDPYGASVSSIKMKKHLDTSKEPVEILLKDGNRGNAFLMYQSNDTSKPITEAFSHSIEERDDLILVIFSQVFEQSGREYEIIKKYAFAKDEEYLFQIAVTLNSLDGNALPFTVYTIGVEPQVGPEFESLNGNYDYRRMYYKLSDKNSKKNVSFKNGVATVNESVSWVALASKYFTIMGIPASEADYSVKFTQNTEEKQENSFYLTRNGISSSSVTDLYSFYCGPKLTSYLNKYDIANDNTFKLTNLHLAKVMDSSTWLGWLETILKWVLTLIYKVIPNYGVAIIILTLLIKLMLQPISKKGMESTAKMSALNPKLEELKAKYADDPNALNAAMAKLYKEEGINPMGSCLPMLIQFPVFIALYGLLNNHFELRGAMFIPGWIPDLSIPDTVFTLGFNIPLIGNQIHLLPIIYTVSMIFSMKITQSGATDSSQAGMMNFMTYGMPIIFFFVLYNAPSGLLVYWTVTNAISIIQQIYVNAKKKKQFEEEMITKNESKNVKFKSKKRK</sequence>
<evidence type="ECO:0000313" key="17">
    <source>
        <dbReference type="Proteomes" id="UP000460549"/>
    </source>
</evidence>
<feature type="transmembrane region" description="Helical" evidence="13">
    <location>
        <begin position="7"/>
        <end position="29"/>
    </location>
</feature>
<organism evidence="16 17">
    <name type="scientific">Bullifex porci</name>
    <dbReference type="NCBI Taxonomy" id="2606638"/>
    <lineage>
        <taxon>Bacteria</taxon>
        <taxon>Pseudomonadati</taxon>
        <taxon>Spirochaetota</taxon>
        <taxon>Spirochaetia</taxon>
        <taxon>Spirochaetales</taxon>
        <taxon>Spirochaetaceae</taxon>
        <taxon>Bullifex</taxon>
    </lineage>
</organism>
<proteinExistence type="inferred from homology"/>
<keyword evidence="17" id="KW-1185">Reference proteome</keyword>
<dbReference type="Pfam" id="PF02096">
    <property type="entry name" value="60KD_IMP"/>
    <property type="match status" value="1"/>
</dbReference>